<dbReference type="PANTHER" id="PTHR23322">
    <property type="entry name" value="FAS-ASSOCIATED PROTEIN"/>
    <property type="match status" value="1"/>
</dbReference>
<reference evidence="4" key="1">
    <citation type="submission" date="2021-01" db="EMBL/GenBank/DDBJ databases">
        <title>Caligus Genome Assembly.</title>
        <authorList>
            <person name="Gallardo-Escarate C."/>
        </authorList>
    </citation>
    <scope>NUCLEOTIDE SEQUENCE [LARGE SCALE GENOMIC DNA]</scope>
</reference>
<dbReference type="Pfam" id="PF00789">
    <property type="entry name" value="UBX"/>
    <property type="match status" value="1"/>
</dbReference>
<accession>A0A7T8JXF8</accession>
<name>A0A7T8JXF8_CALRO</name>
<feature type="domain" description="UBX" evidence="2">
    <location>
        <begin position="58"/>
        <end position="112"/>
    </location>
</feature>
<evidence type="ECO:0000313" key="4">
    <source>
        <dbReference type="Proteomes" id="UP000595437"/>
    </source>
</evidence>
<evidence type="ECO:0000313" key="3">
    <source>
        <dbReference type="EMBL" id="QQP38817.1"/>
    </source>
</evidence>
<evidence type="ECO:0000256" key="1">
    <source>
        <dbReference type="SAM" id="MobiDB-lite"/>
    </source>
</evidence>
<organism evidence="3 4">
    <name type="scientific">Caligus rogercresseyi</name>
    <name type="common">Sea louse</name>
    <dbReference type="NCBI Taxonomy" id="217165"/>
    <lineage>
        <taxon>Eukaryota</taxon>
        <taxon>Metazoa</taxon>
        <taxon>Ecdysozoa</taxon>
        <taxon>Arthropoda</taxon>
        <taxon>Crustacea</taxon>
        <taxon>Multicrustacea</taxon>
        <taxon>Hexanauplia</taxon>
        <taxon>Copepoda</taxon>
        <taxon>Siphonostomatoida</taxon>
        <taxon>Caligidae</taxon>
        <taxon>Caligus</taxon>
    </lineage>
</organism>
<dbReference type="Proteomes" id="UP000595437">
    <property type="component" value="Chromosome 13"/>
</dbReference>
<dbReference type="InterPro" id="IPR029071">
    <property type="entry name" value="Ubiquitin-like_domsf"/>
</dbReference>
<dbReference type="InterPro" id="IPR050730">
    <property type="entry name" value="UBX_domain-protein"/>
</dbReference>
<dbReference type="GO" id="GO:0043130">
    <property type="term" value="F:ubiquitin binding"/>
    <property type="evidence" value="ECO:0007669"/>
    <property type="project" value="TreeGrafter"/>
</dbReference>
<dbReference type="Gene3D" id="3.10.20.90">
    <property type="entry name" value="Phosphatidylinositol 3-kinase Catalytic Subunit, Chain A, domain 1"/>
    <property type="match status" value="1"/>
</dbReference>
<dbReference type="PANTHER" id="PTHR23322:SF96">
    <property type="entry name" value="FAS-ASSOCIATED FACTOR 1"/>
    <property type="match status" value="1"/>
</dbReference>
<keyword evidence="4" id="KW-1185">Reference proteome</keyword>
<protein>
    <recommendedName>
        <fullName evidence="2">UBX domain-containing protein</fullName>
    </recommendedName>
</protein>
<dbReference type="GO" id="GO:0005783">
    <property type="term" value="C:endoplasmic reticulum"/>
    <property type="evidence" value="ECO:0007669"/>
    <property type="project" value="TreeGrafter"/>
</dbReference>
<dbReference type="PROSITE" id="PS50033">
    <property type="entry name" value="UBX"/>
    <property type="match status" value="1"/>
</dbReference>
<gene>
    <name evidence="3" type="ORF">FKW44_019504</name>
</gene>
<evidence type="ECO:0000259" key="2">
    <source>
        <dbReference type="PROSITE" id="PS50033"/>
    </source>
</evidence>
<dbReference type="InterPro" id="IPR001012">
    <property type="entry name" value="UBX_dom"/>
</dbReference>
<dbReference type="SUPFAM" id="SSF54236">
    <property type="entry name" value="Ubiquitin-like"/>
    <property type="match status" value="1"/>
</dbReference>
<dbReference type="OrthoDB" id="270602at2759"/>
<feature type="region of interest" description="Disordered" evidence="1">
    <location>
        <begin position="1"/>
        <end position="29"/>
    </location>
</feature>
<dbReference type="EMBL" id="CP045902">
    <property type="protein sequence ID" value="QQP38817.1"/>
    <property type="molecule type" value="Genomic_DNA"/>
</dbReference>
<feature type="non-terminal residue" evidence="3">
    <location>
        <position position="112"/>
    </location>
</feature>
<proteinExistence type="predicted"/>
<feature type="non-terminal residue" evidence="3">
    <location>
        <position position="1"/>
    </location>
</feature>
<dbReference type="GO" id="GO:0036503">
    <property type="term" value="P:ERAD pathway"/>
    <property type="evidence" value="ECO:0007669"/>
    <property type="project" value="TreeGrafter"/>
</dbReference>
<sequence length="112" mass="13587">ADREKQAQKEREEEERKEQERLEEALRRSEEEARLLEEKEKERKRDFIFERLPVEPPITEDNSRLRIRAPDGTSLERRFSPSSALRVLLDFLFTKGYSEEEYKVLTSYPRRD</sequence>
<dbReference type="GO" id="GO:0005634">
    <property type="term" value="C:nucleus"/>
    <property type="evidence" value="ECO:0007669"/>
    <property type="project" value="TreeGrafter"/>
</dbReference>
<dbReference type="AlphaFoldDB" id="A0A7T8JXF8"/>